<gene>
    <name evidence="6" type="primary">lidJ</name>
    <name evidence="6" type="ORF">Lisr_2446</name>
</gene>
<organism evidence="6 7">
    <name type="scientific">Legionella israelensis</name>
    <dbReference type="NCBI Taxonomy" id="454"/>
    <lineage>
        <taxon>Bacteria</taxon>
        <taxon>Pseudomonadati</taxon>
        <taxon>Pseudomonadota</taxon>
        <taxon>Gammaproteobacteria</taxon>
        <taxon>Legionellales</taxon>
        <taxon>Legionellaceae</taxon>
        <taxon>Legionella</taxon>
    </lineage>
</organism>
<dbReference type="EMBL" id="LNYH01000148">
    <property type="protein sequence ID" value="KTD14738.1"/>
    <property type="molecule type" value="Genomic_DNA"/>
</dbReference>
<proteinExistence type="predicted"/>
<dbReference type="AlphaFoldDB" id="A0A0W0V3Q8"/>
<feature type="transmembrane region" description="Helical" evidence="5">
    <location>
        <begin position="12"/>
        <end position="34"/>
    </location>
</feature>
<evidence type="ECO:0000313" key="7">
    <source>
        <dbReference type="Proteomes" id="UP000054761"/>
    </source>
</evidence>
<reference evidence="6 7" key="1">
    <citation type="submission" date="2015-11" db="EMBL/GenBank/DDBJ databases">
        <title>Genomic analysis of 38 Legionella species identifies large and diverse effector repertoires.</title>
        <authorList>
            <person name="Burstein D."/>
            <person name="Amaro F."/>
            <person name="Zusman T."/>
            <person name="Lifshitz Z."/>
            <person name="Cohen O."/>
            <person name="Gilbert J.A."/>
            <person name="Pupko T."/>
            <person name="Shuman H.A."/>
            <person name="Segal G."/>
        </authorList>
    </citation>
    <scope>NUCLEOTIDE SEQUENCE [LARGE SCALE GENOMIC DNA]</scope>
    <source>
        <strain evidence="6 7">Bercovier 4</strain>
    </source>
</reference>
<dbReference type="Gene3D" id="1.20.1550.10">
    <property type="entry name" value="DsbB-like"/>
    <property type="match status" value="1"/>
</dbReference>
<feature type="transmembrane region" description="Helical" evidence="5">
    <location>
        <begin position="46"/>
        <end position="65"/>
    </location>
</feature>
<evidence type="ECO:0000313" key="6">
    <source>
        <dbReference type="EMBL" id="KTD14738.1"/>
    </source>
</evidence>
<sequence>MKNTFFSAQKFALFANLLDVLAIALLLALAFMFQFVFKEIPCPLCLLQRAGFLITATGFLLNLRYDFRPSHYALSQLGALFTSFVALRQIALHVVPGTGTYGSSIFGLHMYTWSFIAATLILLLTTVILGLEKQYQKPAEKRLFGWVSHVLFALILSLSLTNFFSVLAECGFSACPDNPQHYLLSYISKTALF</sequence>
<dbReference type="Pfam" id="PF02600">
    <property type="entry name" value="DsbB"/>
    <property type="match status" value="1"/>
</dbReference>
<comment type="caution">
    <text evidence="6">The sequence shown here is derived from an EMBL/GenBank/DDBJ whole genome shotgun (WGS) entry which is preliminary data.</text>
</comment>
<evidence type="ECO:0000256" key="4">
    <source>
        <dbReference type="ARBA" id="ARBA00023136"/>
    </source>
</evidence>
<accession>A0A0W0V3Q8</accession>
<protein>
    <submittedName>
        <fullName evidence="6">Transmembrane protein</fullName>
    </submittedName>
</protein>
<dbReference type="InterPro" id="IPR003752">
    <property type="entry name" value="DiS_bond_form_DsbB/BdbC"/>
</dbReference>
<evidence type="ECO:0000256" key="5">
    <source>
        <dbReference type="SAM" id="Phobius"/>
    </source>
</evidence>
<feature type="transmembrane region" description="Helical" evidence="5">
    <location>
        <begin position="111"/>
        <end position="131"/>
    </location>
</feature>
<dbReference type="OrthoDB" id="3711263at2"/>
<dbReference type="GO" id="GO:0016020">
    <property type="term" value="C:membrane"/>
    <property type="evidence" value="ECO:0007669"/>
    <property type="project" value="UniProtKB-SubCell"/>
</dbReference>
<dbReference type="RefSeq" id="WP_058502738.1">
    <property type="nucleotide sequence ID" value="NZ_CAAAJA010000025.1"/>
</dbReference>
<evidence type="ECO:0000256" key="1">
    <source>
        <dbReference type="ARBA" id="ARBA00004141"/>
    </source>
</evidence>
<keyword evidence="2 5" id="KW-0812">Transmembrane</keyword>
<dbReference type="GO" id="GO:0006457">
    <property type="term" value="P:protein folding"/>
    <property type="evidence" value="ECO:0007669"/>
    <property type="project" value="InterPro"/>
</dbReference>
<feature type="transmembrane region" description="Helical" evidence="5">
    <location>
        <begin position="72"/>
        <end position="91"/>
    </location>
</feature>
<evidence type="ECO:0000256" key="3">
    <source>
        <dbReference type="ARBA" id="ARBA00022989"/>
    </source>
</evidence>
<dbReference type="InterPro" id="IPR023380">
    <property type="entry name" value="DsbB-like_sf"/>
</dbReference>
<dbReference type="Proteomes" id="UP000054761">
    <property type="component" value="Unassembled WGS sequence"/>
</dbReference>
<dbReference type="PATRIC" id="fig|454.4.peg.2674"/>
<comment type="subcellular location">
    <subcellularLocation>
        <location evidence="1">Membrane</location>
        <topology evidence="1">Multi-pass membrane protein</topology>
    </subcellularLocation>
</comment>
<keyword evidence="7" id="KW-1185">Reference proteome</keyword>
<keyword evidence="4 5" id="KW-0472">Membrane</keyword>
<keyword evidence="3 5" id="KW-1133">Transmembrane helix</keyword>
<dbReference type="STRING" id="454.Lisr_2446"/>
<name>A0A0W0V3Q8_9GAMM</name>
<dbReference type="GO" id="GO:0015035">
    <property type="term" value="F:protein-disulfide reductase activity"/>
    <property type="evidence" value="ECO:0007669"/>
    <property type="project" value="InterPro"/>
</dbReference>
<dbReference type="SUPFAM" id="SSF158442">
    <property type="entry name" value="DsbB-like"/>
    <property type="match status" value="1"/>
</dbReference>
<evidence type="ECO:0000256" key="2">
    <source>
        <dbReference type="ARBA" id="ARBA00022692"/>
    </source>
</evidence>
<feature type="transmembrane region" description="Helical" evidence="5">
    <location>
        <begin position="143"/>
        <end position="168"/>
    </location>
</feature>